<reference evidence="4" key="1">
    <citation type="submission" date="2016-09" db="EMBL/GenBank/DDBJ databases">
        <authorList>
            <person name="Greninger A.L."/>
            <person name="Jerome K.R."/>
            <person name="Mcnair B."/>
            <person name="Wallis C."/>
            <person name="Fang F."/>
        </authorList>
    </citation>
    <scope>NUCLEOTIDE SEQUENCE [LARGE SCALE GENOMIC DNA]</scope>
    <source>
        <strain evidence="4">M6</strain>
    </source>
</reference>
<dbReference type="Proteomes" id="UP000094053">
    <property type="component" value="Unassembled WGS sequence"/>
</dbReference>
<dbReference type="EMBL" id="MIHA01000023">
    <property type="protein sequence ID" value="ODQ87262.1"/>
    <property type="molecule type" value="Genomic_DNA"/>
</dbReference>
<organism evidence="3 4">
    <name type="scientific">Mycolicibacterium flavescens</name>
    <name type="common">Mycobacterium flavescens</name>
    <dbReference type="NCBI Taxonomy" id="1776"/>
    <lineage>
        <taxon>Bacteria</taxon>
        <taxon>Bacillati</taxon>
        <taxon>Actinomycetota</taxon>
        <taxon>Actinomycetes</taxon>
        <taxon>Mycobacteriales</taxon>
        <taxon>Mycobacteriaceae</taxon>
        <taxon>Mycolicibacterium</taxon>
    </lineage>
</organism>
<keyword evidence="3" id="KW-0378">Hydrolase</keyword>
<dbReference type="GO" id="GO:0016787">
    <property type="term" value="F:hydrolase activity"/>
    <property type="evidence" value="ECO:0007669"/>
    <property type="project" value="UniProtKB-KW"/>
</dbReference>
<evidence type="ECO:0000313" key="3">
    <source>
        <dbReference type="EMBL" id="ODQ87262.1"/>
    </source>
</evidence>
<name>A0A1E3RCV6_MYCFV</name>
<gene>
    <name evidence="3" type="ORF">BHQ18_24090</name>
</gene>
<feature type="domain" description="AB hydrolase-1" evidence="2">
    <location>
        <begin position="111"/>
        <end position="306"/>
    </location>
</feature>
<dbReference type="InterPro" id="IPR029058">
    <property type="entry name" value="AB_hydrolase_fold"/>
</dbReference>
<accession>A0A1E3RCV6</accession>
<keyword evidence="4" id="KW-1185">Reference proteome</keyword>
<dbReference type="Pfam" id="PF12697">
    <property type="entry name" value="Abhydrolase_6"/>
    <property type="match status" value="1"/>
</dbReference>
<dbReference type="AlphaFoldDB" id="A0A1E3RCV6"/>
<evidence type="ECO:0000313" key="4">
    <source>
        <dbReference type="Proteomes" id="UP000094053"/>
    </source>
</evidence>
<proteinExistence type="predicted"/>
<sequence>MCCSVSPSRCSVIEVRRWLSVSLALLALGACGAPPVAAQTAAEPVGPVDIGHGRQLFLQCQGQGSPPVFVIPGKGSYAEVWNVVIPPDDPIRASRFDLIEQARFVAGPDAVQPTVARTTRICAYDRPDTRPDGVDRSTPVHQPHTVAQDVEDLVALLGAAGLDGPFVFAAHSYGGLILDLLARTHPQLVAGIVMVDGVSEYLMTLGSPAQNAAFERDSAAPPEPGGEGVLMSDAFARIRDAPPLPRVPSIVLSADKFPAPAAVTPENYTLAQIHAANDLLAAELGTANVVATGSGHNLMLYQPKFVSDNIIDVVERVRSGG</sequence>
<dbReference type="STRING" id="1776.BHQ18_24090"/>
<evidence type="ECO:0000259" key="2">
    <source>
        <dbReference type="Pfam" id="PF12697"/>
    </source>
</evidence>
<keyword evidence="1" id="KW-0732">Signal</keyword>
<dbReference type="SUPFAM" id="SSF53474">
    <property type="entry name" value="alpha/beta-Hydrolases"/>
    <property type="match status" value="1"/>
</dbReference>
<dbReference type="Gene3D" id="3.40.50.1820">
    <property type="entry name" value="alpha/beta hydrolase"/>
    <property type="match status" value="1"/>
</dbReference>
<evidence type="ECO:0000256" key="1">
    <source>
        <dbReference type="SAM" id="SignalP"/>
    </source>
</evidence>
<feature type="signal peptide" evidence="1">
    <location>
        <begin position="1"/>
        <end position="38"/>
    </location>
</feature>
<protein>
    <submittedName>
        <fullName evidence="3">Alpha/beta hydrolase</fullName>
    </submittedName>
</protein>
<comment type="caution">
    <text evidence="3">The sequence shown here is derived from an EMBL/GenBank/DDBJ whole genome shotgun (WGS) entry which is preliminary data.</text>
</comment>
<feature type="chain" id="PRO_5009134774" evidence="1">
    <location>
        <begin position="39"/>
        <end position="321"/>
    </location>
</feature>
<dbReference type="InterPro" id="IPR000073">
    <property type="entry name" value="AB_hydrolase_1"/>
</dbReference>